<protein>
    <submittedName>
        <fullName evidence="2">Uncharacterized protein</fullName>
    </submittedName>
</protein>
<keyword evidence="3" id="KW-1185">Reference proteome</keyword>
<feature type="region of interest" description="Disordered" evidence="1">
    <location>
        <begin position="1"/>
        <end position="27"/>
    </location>
</feature>
<evidence type="ECO:0000313" key="2">
    <source>
        <dbReference type="EMBL" id="GJE98805.1"/>
    </source>
</evidence>
<evidence type="ECO:0000313" key="3">
    <source>
        <dbReference type="Proteomes" id="UP000703269"/>
    </source>
</evidence>
<dbReference type="Proteomes" id="UP000703269">
    <property type="component" value="Unassembled WGS sequence"/>
</dbReference>
<dbReference type="AlphaFoldDB" id="A0A9P3GSP6"/>
<organism evidence="2 3">
    <name type="scientific">Phanerochaete sordida</name>
    <dbReference type="NCBI Taxonomy" id="48140"/>
    <lineage>
        <taxon>Eukaryota</taxon>
        <taxon>Fungi</taxon>
        <taxon>Dikarya</taxon>
        <taxon>Basidiomycota</taxon>
        <taxon>Agaricomycotina</taxon>
        <taxon>Agaricomycetes</taxon>
        <taxon>Polyporales</taxon>
        <taxon>Phanerochaetaceae</taxon>
        <taxon>Phanerochaete</taxon>
    </lineage>
</organism>
<gene>
    <name evidence="2" type="ORF">PsYK624_150420</name>
</gene>
<accession>A0A9P3GSP6</accession>
<comment type="caution">
    <text evidence="2">The sequence shown here is derived from an EMBL/GenBank/DDBJ whole genome shotgun (WGS) entry which is preliminary data.</text>
</comment>
<proteinExistence type="predicted"/>
<evidence type="ECO:0000256" key="1">
    <source>
        <dbReference type="SAM" id="MobiDB-lite"/>
    </source>
</evidence>
<feature type="region of interest" description="Disordered" evidence="1">
    <location>
        <begin position="47"/>
        <end position="81"/>
    </location>
</feature>
<reference evidence="2 3" key="1">
    <citation type="submission" date="2021-08" db="EMBL/GenBank/DDBJ databases">
        <title>Draft Genome Sequence of Phanerochaete sordida strain YK-624.</title>
        <authorList>
            <person name="Mori T."/>
            <person name="Dohra H."/>
            <person name="Suzuki T."/>
            <person name="Kawagishi H."/>
            <person name="Hirai H."/>
        </authorList>
    </citation>
    <scope>NUCLEOTIDE SEQUENCE [LARGE SCALE GENOMIC DNA]</scope>
    <source>
        <strain evidence="2 3">YK-624</strain>
    </source>
</reference>
<sequence>MLPFSWKPSKKATSPPNLARPKLQRSSSIKQWLDTRVGALKRRLSTEKRREAALEKVREKTKENRPPEQDFAMPYSDGIHVPVPETRRAAGPLGDITDLYHQATANDAREEDEISFDTRTVSTPAEFESVFEDDRSFQFSPYITERPLRSVRERCPTPAYGMFDASLTSLALS</sequence>
<name>A0A9P3GSP6_9APHY</name>
<dbReference type="EMBL" id="BPQB01000095">
    <property type="protein sequence ID" value="GJE98805.1"/>
    <property type="molecule type" value="Genomic_DNA"/>
</dbReference>
<feature type="compositionally biased region" description="Basic and acidic residues" evidence="1">
    <location>
        <begin position="47"/>
        <end position="68"/>
    </location>
</feature>